<organism evidence="2 3">
    <name type="scientific">Bacteroides cellulosilyticus CL02T12C19</name>
    <dbReference type="NCBI Taxonomy" id="997874"/>
    <lineage>
        <taxon>Bacteria</taxon>
        <taxon>Pseudomonadati</taxon>
        <taxon>Bacteroidota</taxon>
        <taxon>Bacteroidia</taxon>
        <taxon>Bacteroidales</taxon>
        <taxon>Bacteroidaceae</taxon>
        <taxon>Bacteroides</taxon>
    </lineage>
</organism>
<evidence type="ECO:0000256" key="1">
    <source>
        <dbReference type="SAM" id="Phobius"/>
    </source>
</evidence>
<comment type="caution">
    <text evidence="2">The sequence shown here is derived from an EMBL/GenBank/DDBJ whole genome shotgun (WGS) entry which is preliminary data.</text>
</comment>
<keyword evidence="1" id="KW-0472">Membrane</keyword>
<keyword evidence="1" id="KW-0812">Transmembrane</keyword>
<reference evidence="2 3" key="1">
    <citation type="submission" date="2012-02" db="EMBL/GenBank/DDBJ databases">
        <title>The Genome Sequence of Bacteroides cellulosilyticus CL02T12C19.</title>
        <authorList>
            <consortium name="The Broad Institute Genome Sequencing Platform"/>
            <person name="Earl A."/>
            <person name="Ward D."/>
            <person name="Feldgarden M."/>
            <person name="Gevers D."/>
            <person name="Zitomersky N.L."/>
            <person name="Coyne M.J."/>
            <person name="Comstock L.E."/>
            <person name="Young S.K."/>
            <person name="Zeng Q."/>
            <person name="Gargeya S."/>
            <person name="Fitzgerald M."/>
            <person name="Haas B."/>
            <person name="Abouelleil A."/>
            <person name="Alvarado L."/>
            <person name="Arachchi H.M."/>
            <person name="Berlin A."/>
            <person name="Chapman S.B."/>
            <person name="Gearin G."/>
            <person name="Goldberg J."/>
            <person name="Griggs A."/>
            <person name="Gujja S."/>
            <person name="Hansen M."/>
            <person name="Heiman D."/>
            <person name="Howarth C."/>
            <person name="Larimer J."/>
            <person name="Lui A."/>
            <person name="MacDonald P.J.P."/>
            <person name="McCowen C."/>
            <person name="Montmayeur A."/>
            <person name="Murphy C."/>
            <person name="Neiman D."/>
            <person name="Pearson M."/>
            <person name="Priest M."/>
            <person name="Roberts A."/>
            <person name="Saif S."/>
            <person name="Shea T."/>
            <person name="Sisk P."/>
            <person name="Stolte C."/>
            <person name="Sykes S."/>
            <person name="Wortman J."/>
            <person name="Nusbaum C."/>
            <person name="Birren B."/>
        </authorList>
    </citation>
    <scope>NUCLEOTIDE SEQUENCE [LARGE SCALE GENOMIC DNA]</scope>
    <source>
        <strain evidence="2 3">CL02T12C19</strain>
    </source>
</reference>
<dbReference type="AlphaFoldDB" id="I9QIC1"/>
<proteinExistence type="predicted"/>
<feature type="transmembrane region" description="Helical" evidence="1">
    <location>
        <begin position="23"/>
        <end position="40"/>
    </location>
</feature>
<keyword evidence="1" id="KW-1133">Transmembrane helix</keyword>
<evidence type="ECO:0000313" key="3">
    <source>
        <dbReference type="Proteomes" id="UP000003741"/>
    </source>
</evidence>
<name>I9QIC1_9BACE</name>
<dbReference type="EMBL" id="AGXG01000072">
    <property type="protein sequence ID" value="EIY28933.1"/>
    <property type="molecule type" value="Genomic_DNA"/>
</dbReference>
<sequence length="80" mass="9389">MGVIQKLIINNSNHFLFNSANEMLYKSLYISLFFVNYKIYPCYKYYVAGAILYKSGYPRLIFHELAFFGYLQGGYIIFTA</sequence>
<gene>
    <name evidence="2" type="ORF">HMPREF1062_03241</name>
</gene>
<dbReference type="Proteomes" id="UP000003741">
    <property type="component" value="Unassembled WGS sequence"/>
</dbReference>
<evidence type="ECO:0000313" key="2">
    <source>
        <dbReference type="EMBL" id="EIY28933.1"/>
    </source>
</evidence>
<feature type="transmembrane region" description="Helical" evidence="1">
    <location>
        <begin position="60"/>
        <end position="78"/>
    </location>
</feature>
<keyword evidence="3" id="KW-1185">Reference proteome</keyword>
<dbReference type="HOGENOM" id="CLU_2582280_0_0_10"/>
<accession>I9QIC1</accession>
<protein>
    <submittedName>
        <fullName evidence="2">Uncharacterized protein</fullName>
    </submittedName>
</protein>